<evidence type="ECO:0000256" key="1">
    <source>
        <dbReference type="SAM" id="MobiDB-lite"/>
    </source>
</evidence>
<accession>A0A8I3AMY3</accession>
<dbReference type="AlphaFoldDB" id="A0A8I3AMY3"/>
<sequence>MSRFSDGSSSDRHHHDLKTACPLTRESASITANCEMVSRSRPATREHRRTLAIGDEPNMDNCVVISSVGAQVSLCHHAR</sequence>
<name>A0A8I3AMY3_VERLO</name>
<proteinExistence type="predicted"/>
<feature type="compositionally biased region" description="Basic and acidic residues" evidence="1">
    <location>
        <begin position="9"/>
        <end position="18"/>
    </location>
</feature>
<organism evidence="2 3">
    <name type="scientific">Verticillium longisporum</name>
    <name type="common">Verticillium dahliae var. longisporum</name>
    <dbReference type="NCBI Taxonomy" id="100787"/>
    <lineage>
        <taxon>Eukaryota</taxon>
        <taxon>Fungi</taxon>
        <taxon>Dikarya</taxon>
        <taxon>Ascomycota</taxon>
        <taxon>Pezizomycotina</taxon>
        <taxon>Sordariomycetes</taxon>
        <taxon>Hypocreomycetidae</taxon>
        <taxon>Glomerellales</taxon>
        <taxon>Plectosphaerellaceae</taxon>
        <taxon>Verticillium</taxon>
    </lineage>
</organism>
<evidence type="ECO:0000313" key="3">
    <source>
        <dbReference type="Proteomes" id="UP000689129"/>
    </source>
</evidence>
<reference evidence="2" key="1">
    <citation type="journal article" date="2021" name="Mol. Plant Pathol.">
        <title>A 20-kb lineage-specific genomic region tames virulence in pathogenic amphidiploid Verticillium longisporum.</title>
        <authorList>
            <person name="Harting R."/>
            <person name="Starke J."/>
            <person name="Kusch H."/>
            <person name="Poggeler S."/>
            <person name="Maurus I."/>
            <person name="Schluter R."/>
            <person name="Landesfeind M."/>
            <person name="Bulla I."/>
            <person name="Nowrousian M."/>
            <person name="de Jonge R."/>
            <person name="Stahlhut G."/>
            <person name="Hoff K.J."/>
            <person name="Asshauer K.P."/>
            <person name="Thurmer A."/>
            <person name="Stanke M."/>
            <person name="Daniel R."/>
            <person name="Morgenstern B."/>
            <person name="Thomma B.P.H.J."/>
            <person name="Kronstad J.W."/>
            <person name="Braus-Stromeyer S.A."/>
            <person name="Braus G.H."/>
        </authorList>
    </citation>
    <scope>NUCLEOTIDE SEQUENCE</scope>
    <source>
        <strain evidence="2">Vl32</strain>
    </source>
</reference>
<dbReference type="Proteomes" id="UP000689129">
    <property type="component" value="Unassembled WGS sequence"/>
</dbReference>
<evidence type="ECO:0000313" key="2">
    <source>
        <dbReference type="EMBL" id="KAG7125152.1"/>
    </source>
</evidence>
<comment type="caution">
    <text evidence="2">The sequence shown here is derived from an EMBL/GenBank/DDBJ whole genome shotgun (WGS) entry which is preliminary data.</text>
</comment>
<dbReference type="EMBL" id="JAEMWZ010000319">
    <property type="protein sequence ID" value="KAG7125152.1"/>
    <property type="molecule type" value="Genomic_DNA"/>
</dbReference>
<feature type="region of interest" description="Disordered" evidence="1">
    <location>
        <begin position="1"/>
        <end position="20"/>
    </location>
</feature>
<gene>
    <name evidence="2" type="ORF">HYQ45_013333</name>
</gene>
<protein>
    <submittedName>
        <fullName evidence="2">Uncharacterized protein</fullName>
    </submittedName>
</protein>